<dbReference type="RefSeq" id="WP_139104935.1">
    <property type="nucleotide sequence ID" value="NZ_VDFR01000001.1"/>
</dbReference>
<dbReference type="PANTHER" id="PTHR43580">
    <property type="entry name" value="OXIDOREDUCTASE GLYR1-RELATED"/>
    <property type="match status" value="1"/>
</dbReference>
<sequence length="297" mass="30684">MTSTSHSPVTVLGLGDMGRALATAVAAAGHPTTVWNRTPGRADDLDPDRTTEATSVRDAVAASPLVVVCLLDADSVREVLDPVADALAGRTLVNVTTTTPEQSRALAAWADGHAAAYLDGGIMATPPMIGGEGAQILYSGSTAAYEEHRVVLETWGQSPYLGEDPGVASLYDLALLAGMYTMFAGFLHGAAMVATAGISARAFAESAVPFVSAMVPSFREYAAVVDGGDYGVAGQQSLEFSDLSDMVQASVEAGVAPDVVVAVQGLIRRQIDRGHGKDGFARLYESIARPTTTGAAR</sequence>
<accession>A0A5C4N1T5</accession>
<dbReference type="AlphaFoldDB" id="A0A5C4N1T5"/>
<dbReference type="PIRSF" id="PIRSF000103">
    <property type="entry name" value="HIBADH"/>
    <property type="match status" value="1"/>
</dbReference>
<organism evidence="6 8">
    <name type="scientific">Mumia zhuanghuii</name>
    <dbReference type="NCBI Taxonomy" id="2585211"/>
    <lineage>
        <taxon>Bacteria</taxon>
        <taxon>Bacillati</taxon>
        <taxon>Actinomycetota</taxon>
        <taxon>Actinomycetes</taxon>
        <taxon>Propionibacteriales</taxon>
        <taxon>Nocardioidaceae</taxon>
        <taxon>Mumia</taxon>
    </lineage>
</organism>
<dbReference type="InterPro" id="IPR006115">
    <property type="entry name" value="6PGDH_NADP-bd"/>
</dbReference>
<dbReference type="Pfam" id="PF03446">
    <property type="entry name" value="NAD_binding_2"/>
    <property type="match status" value="1"/>
</dbReference>
<dbReference type="Proteomes" id="UP000306740">
    <property type="component" value="Unassembled WGS sequence"/>
</dbReference>
<dbReference type="EMBL" id="VDFR01000002">
    <property type="protein sequence ID" value="TNC52571.1"/>
    <property type="molecule type" value="Genomic_DNA"/>
</dbReference>
<comment type="caution">
    <text evidence="6">The sequence shown here is derived from an EMBL/GenBank/DDBJ whole genome shotgun (WGS) entry which is preliminary data.</text>
</comment>
<evidence type="ECO:0000256" key="2">
    <source>
        <dbReference type="ARBA" id="ARBA00023002"/>
    </source>
</evidence>
<evidence type="ECO:0000256" key="1">
    <source>
        <dbReference type="ARBA" id="ARBA00009080"/>
    </source>
</evidence>
<evidence type="ECO:0000313" key="7">
    <source>
        <dbReference type="EMBL" id="TNC52695.1"/>
    </source>
</evidence>
<dbReference type="PANTHER" id="PTHR43580:SF2">
    <property type="entry name" value="CYTOKINE-LIKE NUCLEAR FACTOR N-PAC"/>
    <property type="match status" value="1"/>
</dbReference>
<protein>
    <submittedName>
        <fullName evidence="6">NAD(P)-dependent oxidoreductase</fullName>
    </submittedName>
</protein>
<dbReference type="Gene3D" id="1.10.1040.10">
    <property type="entry name" value="N-(1-d-carboxylethyl)-l-norvaline Dehydrogenase, domain 2"/>
    <property type="match status" value="1"/>
</dbReference>
<dbReference type="GO" id="GO:0016491">
    <property type="term" value="F:oxidoreductase activity"/>
    <property type="evidence" value="ECO:0007669"/>
    <property type="project" value="UniProtKB-KW"/>
</dbReference>
<dbReference type="Gene3D" id="3.40.50.720">
    <property type="entry name" value="NAD(P)-binding Rossmann-like Domain"/>
    <property type="match status" value="1"/>
</dbReference>
<dbReference type="GO" id="GO:0050661">
    <property type="term" value="F:NADP binding"/>
    <property type="evidence" value="ECO:0007669"/>
    <property type="project" value="InterPro"/>
</dbReference>
<evidence type="ECO:0000259" key="4">
    <source>
        <dbReference type="Pfam" id="PF03446"/>
    </source>
</evidence>
<dbReference type="InterPro" id="IPR015815">
    <property type="entry name" value="HIBADH-related"/>
</dbReference>
<dbReference type="InterPro" id="IPR048666">
    <property type="entry name" value="RedAm-like_C"/>
</dbReference>
<name>A0A5C4N1T5_9ACTN</name>
<dbReference type="Pfam" id="PF21761">
    <property type="entry name" value="RedAm-like_C"/>
    <property type="match status" value="1"/>
</dbReference>
<dbReference type="InterPro" id="IPR051265">
    <property type="entry name" value="HIBADH-related_NP60_sf"/>
</dbReference>
<evidence type="ECO:0000313" key="8">
    <source>
        <dbReference type="Proteomes" id="UP000306740"/>
    </source>
</evidence>
<evidence type="ECO:0000313" key="6">
    <source>
        <dbReference type="EMBL" id="TNC52571.1"/>
    </source>
</evidence>
<dbReference type="InterPro" id="IPR013328">
    <property type="entry name" value="6PGD_dom2"/>
</dbReference>
<feature type="region of interest" description="Disordered" evidence="3">
    <location>
        <begin position="32"/>
        <end position="51"/>
    </location>
</feature>
<proteinExistence type="inferred from homology"/>
<comment type="similarity">
    <text evidence="1">Belongs to the HIBADH-related family.</text>
</comment>
<feature type="domain" description="6-phosphogluconate dehydrogenase NADP-binding" evidence="4">
    <location>
        <begin position="9"/>
        <end position="157"/>
    </location>
</feature>
<evidence type="ECO:0000256" key="3">
    <source>
        <dbReference type="SAM" id="MobiDB-lite"/>
    </source>
</evidence>
<dbReference type="InterPro" id="IPR036291">
    <property type="entry name" value="NAD(P)-bd_dom_sf"/>
</dbReference>
<evidence type="ECO:0000259" key="5">
    <source>
        <dbReference type="Pfam" id="PF21761"/>
    </source>
</evidence>
<dbReference type="EMBL" id="VDFR01000001">
    <property type="protein sequence ID" value="TNC52695.1"/>
    <property type="molecule type" value="Genomic_DNA"/>
</dbReference>
<reference evidence="6 8" key="1">
    <citation type="submission" date="2019-05" db="EMBL/GenBank/DDBJ databases">
        <title>Mumia sp. nov., isolated from the intestinal contents of plateau pika (Ochotona curzoniae) in the Qinghai-Tibet plateau of China.</title>
        <authorList>
            <person name="Tian Z."/>
        </authorList>
    </citation>
    <scope>NUCLEOTIDE SEQUENCE [LARGE SCALE GENOMIC DNA]</scope>
    <source>
        <strain evidence="8">527</strain>
        <strain evidence="6">Z527</strain>
    </source>
</reference>
<gene>
    <name evidence="7" type="ORF">FHE65_00205</name>
    <name evidence="6" type="ORF">FHE65_00260</name>
</gene>
<keyword evidence="2" id="KW-0560">Oxidoreductase</keyword>
<feature type="domain" description="NADPH-dependent reductive aminase-like C-terminal" evidence="5">
    <location>
        <begin position="164"/>
        <end position="288"/>
    </location>
</feature>
<dbReference type="OrthoDB" id="5176214at2"/>
<dbReference type="SUPFAM" id="SSF51735">
    <property type="entry name" value="NAD(P)-binding Rossmann-fold domains"/>
    <property type="match status" value="1"/>
</dbReference>
<feature type="compositionally biased region" description="Basic and acidic residues" evidence="3">
    <location>
        <begin position="40"/>
        <end position="51"/>
    </location>
</feature>